<evidence type="ECO:0000256" key="2">
    <source>
        <dbReference type="ARBA" id="ARBA00022679"/>
    </source>
</evidence>
<feature type="binding site" evidence="5">
    <location>
        <position position="166"/>
    </location>
    <ligand>
        <name>S-adenosyl-L-methionine</name>
        <dbReference type="ChEBI" id="CHEBI:59789"/>
    </ligand>
</feature>
<dbReference type="InterPro" id="IPR007848">
    <property type="entry name" value="Small_mtfrase_dom"/>
</dbReference>
<dbReference type="Pfam" id="PF05175">
    <property type="entry name" value="MTS"/>
    <property type="match status" value="1"/>
</dbReference>
<dbReference type="Proteomes" id="UP000026714">
    <property type="component" value="Unassembled WGS sequence"/>
</dbReference>
<keyword evidence="9" id="KW-1185">Reference proteome</keyword>
<dbReference type="Gene3D" id="1.10.8.10">
    <property type="entry name" value="DNA helicase RuvA subunit, C-terminal domain"/>
    <property type="match status" value="1"/>
</dbReference>
<evidence type="ECO:0000256" key="1">
    <source>
        <dbReference type="ARBA" id="ARBA00022603"/>
    </source>
</evidence>
<feature type="domain" description="Methyltransferase small" evidence="6">
    <location>
        <begin position="105"/>
        <end position="191"/>
    </location>
</feature>
<evidence type="ECO:0000256" key="3">
    <source>
        <dbReference type="ARBA" id="ARBA00022691"/>
    </source>
</evidence>
<dbReference type="PANTHER" id="PTHR18895:SF74">
    <property type="entry name" value="MTRF1L RELEASE FACTOR GLUTAMINE METHYLTRANSFERASE"/>
    <property type="match status" value="1"/>
</dbReference>
<proteinExistence type="inferred from homology"/>
<evidence type="ECO:0000256" key="4">
    <source>
        <dbReference type="ARBA" id="ARBA00048391"/>
    </source>
</evidence>
<dbReference type="PANTHER" id="PTHR18895">
    <property type="entry name" value="HEMK METHYLTRANSFERASE"/>
    <property type="match status" value="1"/>
</dbReference>
<dbReference type="FunFam" id="3.40.50.150:FF:000053">
    <property type="entry name" value="Release factor glutamine methyltransferase"/>
    <property type="match status" value="1"/>
</dbReference>
<dbReference type="InterPro" id="IPR050320">
    <property type="entry name" value="N5-glutamine_MTase"/>
</dbReference>
<comment type="similarity">
    <text evidence="5">Belongs to the protein N5-glutamine methyltransferase family. PrmC subfamily.</text>
</comment>
<gene>
    <name evidence="5" type="primary">prmC</name>
    <name evidence="8" type="ORF">X805_32180</name>
</gene>
<dbReference type="Gene3D" id="3.40.50.150">
    <property type="entry name" value="Vaccinia Virus protein VP39"/>
    <property type="match status" value="1"/>
</dbReference>
<dbReference type="RefSeq" id="WP_037484097.1">
    <property type="nucleotide sequence ID" value="NZ_AZRA01000097.1"/>
</dbReference>
<dbReference type="Pfam" id="PF17827">
    <property type="entry name" value="PrmC_N"/>
    <property type="match status" value="1"/>
</dbReference>
<dbReference type="NCBIfam" id="TIGR00536">
    <property type="entry name" value="hemK_fam"/>
    <property type="match status" value="1"/>
</dbReference>
<evidence type="ECO:0000259" key="7">
    <source>
        <dbReference type="Pfam" id="PF17827"/>
    </source>
</evidence>
<dbReference type="InterPro" id="IPR040758">
    <property type="entry name" value="PrmC_N"/>
</dbReference>
<accession>A0A059KJB1</accession>
<feature type="binding site" evidence="5">
    <location>
        <begin position="181"/>
        <end position="184"/>
    </location>
    <ligand>
        <name>substrate</name>
    </ligand>
</feature>
<protein>
    <recommendedName>
        <fullName evidence="5">Release factor glutamine methyltransferase</fullName>
        <shortName evidence="5">RF MTase</shortName>
        <ecNumber evidence="5">2.1.1.297</ecNumber>
    </recommendedName>
    <alternativeName>
        <fullName evidence="5">N5-glutamine methyltransferase PrmC</fullName>
    </alternativeName>
    <alternativeName>
        <fullName evidence="5">Protein-(glutamine-N5) MTase PrmC</fullName>
    </alternativeName>
    <alternativeName>
        <fullName evidence="5">Protein-glutamine N-methyltransferase PrmC</fullName>
    </alternativeName>
</protein>
<dbReference type="NCBIfam" id="TIGR03534">
    <property type="entry name" value="RF_mod_PrmC"/>
    <property type="match status" value="1"/>
</dbReference>
<dbReference type="GO" id="GO:0102559">
    <property type="term" value="F:peptide chain release factor N(5)-glutamine methyltransferase activity"/>
    <property type="evidence" value="ECO:0007669"/>
    <property type="project" value="UniProtKB-EC"/>
</dbReference>
<dbReference type="InterPro" id="IPR019874">
    <property type="entry name" value="RF_methyltr_PrmC"/>
</dbReference>
<keyword evidence="1 5" id="KW-0489">Methyltransferase</keyword>
<dbReference type="EC" id="2.1.1.297" evidence="5"/>
<dbReference type="STRING" id="34103.SAMN05421778_10179"/>
<reference evidence="8 9" key="1">
    <citation type="journal article" date="2014" name="FEMS Microbiol. Ecol.">
        <title>Sphaerotilus natans encrusted with nanoball-shaped Fe(III) oxide minerals formed by nitrate-reducing mixotrophic Fe(II) oxidation.</title>
        <authorList>
            <person name="Park S."/>
            <person name="Kim D.H."/>
            <person name="Lee J.H."/>
            <person name="Hur H.G."/>
        </authorList>
    </citation>
    <scope>NUCLEOTIDE SEQUENCE [LARGE SCALE GENOMIC DNA]</scope>
    <source>
        <strain evidence="8 9">DSM 6575</strain>
    </source>
</reference>
<feature type="domain" description="Release factor glutamine methyltransferase N-terminal" evidence="7">
    <location>
        <begin position="6"/>
        <end position="70"/>
    </location>
</feature>
<keyword evidence="2 5" id="KW-0808">Transferase</keyword>
<name>A0A059KJB1_9BURK</name>
<dbReference type="CDD" id="cd02440">
    <property type="entry name" value="AdoMet_MTases"/>
    <property type="match status" value="1"/>
</dbReference>
<dbReference type="GO" id="GO:0032259">
    <property type="term" value="P:methylation"/>
    <property type="evidence" value="ECO:0007669"/>
    <property type="project" value="UniProtKB-KW"/>
</dbReference>
<organism evidence="8 9">
    <name type="scientific">Sphaerotilus natans subsp. natans DSM 6575</name>
    <dbReference type="NCBI Taxonomy" id="1286631"/>
    <lineage>
        <taxon>Bacteria</taxon>
        <taxon>Pseudomonadati</taxon>
        <taxon>Pseudomonadota</taxon>
        <taxon>Betaproteobacteria</taxon>
        <taxon>Burkholderiales</taxon>
        <taxon>Sphaerotilaceae</taxon>
        <taxon>Sphaerotilus</taxon>
    </lineage>
</organism>
<dbReference type="EMBL" id="AZRA01000097">
    <property type="protein sequence ID" value="KDB51208.1"/>
    <property type="molecule type" value="Genomic_DNA"/>
</dbReference>
<dbReference type="InterPro" id="IPR004556">
    <property type="entry name" value="HemK-like"/>
</dbReference>
<dbReference type="InterPro" id="IPR029063">
    <property type="entry name" value="SAM-dependent_MTases_sf"/>
</dbReference>
<evidence type="ECO:0000259" key="6">
    <source>
        <dbReference type="Pfam" id="PF05175"/>
    </source>
</evidence>
<feature type="binding site" evidence="5">
    <location>
        <position position="181"/>
    </location>
    <ligand>
        <name>S-adenosyl-L-methionine</name>
        <dbReference type="ChEBI" id="CHEBI:59789"/>
    </ligand>
</feature>
<evidence type="ECO:0000313" key="9">
    <source>
        <dbReference type="Proteomes" id="UP000026714"/>
    </source>
</evidence>
<feature type="binding site" evidence="5">
    <location>
        <begin position="116"/>
        <end position="120"/>
    </location>
    <ligand>
        <name>S-adenosyl-L-methionine</name>
        <dbReference type="ChEBI" id="CHEBI:59789"/>
    </ligand>
</feature>
<keyword evidence="3 5" id="KW-0949">S-adenosyl-L-methionine</keyword>
<dbReference type="SUPFAM" id="SSF53335">
    <property type="entry name" value="S-adenosyl-L-methionine-dependent methyltransferases"/>
    <property type="match status" value="1"/>
</dbReference>
<comment type="function">
    <text evidence="5">Methylates the class 1 translation termination release factors RF1/PrfA and RF2/PrfB on the glutamine residue of the universally conserved GGQ motif.</text>
</comment>
<feature type="binding site" evidence="5">
    <location>
        <position position="139"/>
    </location>
    <ligand>
        <name>S-adenosyl-L-methionine</name>
        <dbReference type="ChEBI" id="CHEBI:59789"/>
    </ligand>
</feature>
<dbReference type="eggNOG" id="COG2890">
    <property type="taxonomic scope" value="Bacteria"/>
</dbReference>
<dbReference type="PROSITE" id="PS00092">
    <property type="entry name" value="N6_MTASE"/>
    <property type="match status" value="1"/>
</dbReference>
<comment type="caution">
    <text evidence="8">The sequence shown here is derived from an EMBL/GenBank/DDBJ whole genome shotgun (WGS) entry which is preliminary data.</text>
</comment>
<comment type="catalytic activity">
    <reaction evidence="4 5">
        <text>L-glutaminyl-[peptide chain release factor] + S-adenosyl-L-methionine = N(5)-methyl-L-glutaminyl-[peptide chain release factor] + S-adenosyl-L-homocysteine + H(+)</text>
        <dbReference type="Rhea" id="RHEA:42896"/>
        <dbReference type="Rhea" id="RHEA-COMP:10271"/>
        <dbReference type="Rhea" id="RHEA-COMP:10272"/>
        <dbReference type="ChEBI" id="CHEBI:15378"/>
        <dbReference type="ChEBI" id="CHEBI:30011"/>
        <dbReference type="ChEBI" id="CHEBI:57856"/>
        <dbReference type="ChEBI" id="CHEBI:59789"/>
        <dbReference type="ChEBI" id="CHEBI:61891"/>
        <dbReference type="EC" id="2.1.1.297"/>
    </reaction>
</comment>
<evidence type="ECO:0000256" key="5">
    <source>
        <dbReference type="HAMAP-Rule" id="MF_02126"/>
    </source>
</evidence>
<dbReference type="HAMAP" id="MF_02126">
    <property type="entry name" value="RF_methyltr_PrmC"/>
    <property type="match status" value="1"/>
</dbReference>
<sequence>MTTVAEALRQARAQGLDRSDAMALLGALLACSRTWLLTHDDAPLDAAQQARWQDWLARRQDAVPVAYLTGQHEFHGLMLSVTPDVLDPRPDTETLVDWALDVLATLPPGRALADLGTGSGAIALALKSRRPDAQVSAVDLSPAALAVARGNGERLGLAVDWREGAWFAPLAGRLFDLIVSNPPYIAEGDVHLPALRHEPILALTSGADGLDAIRAIVAAAPAHLAPGGWLLLEHGHDQADAVAALLHAAGWQAVSHREDLAGHRRCTGAHRPA</sequence>
<dbReference type="AlphaFoldDB" id="A0A059KJB1"/>
<evidence type="ECO:0000313" key="8">
    <source>
        <dbReference type="EMBL" id="KDB51208.1"/>
    </source>
</evidence>
<dbReference type="InterPro" id="IPR002052">
    <property type="entry name" value="DNA_methylase_N6_adenine_CS"/>
</dbReference>
<dbReference type="GO" id="GO:0003676">
    <property type="term" value="F:nucleic acid binding"/>
    <property type="evidence" value="ECO:0007669"/>
    <property type="project" value="InterPro"/>
</dbReference>
<dbReference type="PATRIC" id="fig|1286631.3.peg.3140"/>